<sequence>MVKQRNEEQRRERFEKYFNMLDKDGSGCLSYEEFKTFLIQYNKKEMEEKKYQFFFNGADVDNGGTIDKDELWDLVEALQKNDQLYINKLFFRAIDVDKSGEIDAEEFVTMGELNGVTLTKEQAEAQIKKLTGGAHVMNFAQMHKALTGNDIPLDTDPYDGKLKKQEDNVVTRDVPQNKNTSQPGLSEEEKNEIRALIAKYDKSGNGKLEFDEFLGFMKEGLKVGDSSSPNFYTQMRFLYDGMDTDGSHNLDQGEIIQCLENFKLKNFKYITKMIFRGADVNHDKKVTIDELKLASENLGDKQFNKDDFEKQCKLEFGSKKKELEYWEFYKIITGETIDKNSPDYDPYEGKLPTKSKCCILI</sequence>
<comment type="caution">
    <text evidence="4">The sequence shown here is derived from an EMBL/GenBank/DDBJ whole genome shotgun (WGS) entry which is preliminary data.</text>
</comment>
<keyword evidence="1" id="KW-0106">Calcium</keyword>
<feature type="domain" description="EF-hand" evidence="3">
    <location>
        <begin position="188"/>
        <end position="223"/>
    </location>
</feature>
<dbReference type="InterPro" id="IPR002048">
    <property type="entry name" value="EF_hand_dom"/>
</dbReference>
<dbReference type="PROSITE" id="PS00018">
    <property type="entry name" value="EF_HAND_1"/>
    <property type="match status" value="6"/>
</dbReference>
<feature type="compositionally biased region" description="Polar residues" evidence="2">
    <location>
        <begin position="174"/>
        <end position="184"/>
    </location>
</feature>
<protein>
    <submittedName>
        <fullName evidence="4">Rhomboid- protein 3</fullName>
    </submittedName>
</protein>
<evidence type="ECO:0000256" key="1">
    <source>
        <dbReference type="ARBA" id="ARBA00022837"/>
    </source>
</evidence>
<dbReference type="PROSITE" id="PS50222">
    <property type="entry name" value="EF_HAND_2"/>
    <property type="match status" value="4"/>
</dbReference>
<evidence type="ECO:0000259" key="3">
    <source>
        <dbReference type="PROSITE" id="PS50222"/>
    </source>
</evidence>
<organism evidence="4 5">
    <name type="scientific">Tritrichomonas musculus</name>
    <dbReference type="NCBI Taxonomy" id="1915356"/>
    <lineage>
        <taxon>Eukaryota</taxon>
        <taxon>Metamonada</taxon>
        <taxon>Parabasalia</taxon>
        <taxon>Tritrichomonadida</taxon>
        <taxon>Tritrichomonadidae</taxon>
        <taxon>Tritrichomonas</taxon>
    </lineage>
</organism>
<evidence type="ECO:0000313" key="4">
    <source>
        <dbReference type="EMBL" id="KAK8841823.1"/>
    </source>
</evidence>
<dbReference type="SUPFAM" id="SSF47473">
    <property type="entry name" value="EF-hand"/>
    <property type="match status" value="2"/>
</dbReference>
<dbReference type="Proteomes" id="UP001470230">
    <property type="component" value="Unassembled WGS sequence"/>
</dbReference>
<gene>
    <name evidence="4" type="ORF">M9Y10_026773</name>
</gene>
<dbReference type="Pfam" id="PF13202">
    <property type="entry name" value="EF-hand_5"/>
    <property type="match status" value="1"/>
</dbReference>
<proteinExistence type="predicted"/>
<feature type="domain" description="EF-hand" evidence="3">
    <location>
        <begin position="9"/>
        <end position="44"/>
    </location>
</feature>
<feature type="domain" description="EF-hand" evidence="3">
    <location>
        <begin position="90"/>
        <end position="117"/>
    </location>
</feature>
<evidence type="ECO:0000313" key="5">
    <source>
        <dbReference type="Proteomes" id="UP001470230"/>
    </source>
</evidence>
<evidence type="ECO:0000256" key="2">
    <source>
        <dbReference type="SAM" id="MobiDB-lite"/>
    </source>
</evidence>
<dbReference type="Pfam" id="PF13499">
    <property type="entry name" value="EF-hand_7"/>
    <property type="match status" value="1"/>
</dbReference>
<dbReference type="Gene3D" id="1.10.238.10">
    <property type="entry name" value="EF-hand"/>
    <property type="match status" value="4"/>
</dbReference>
<name>A0ABR2H6I5_9EUKA</name>
<dbReference type="InterPro" id="IPR052591">
    <property type="entry name" value="CML21-like"/>
</dbReference>
<dbReference type="InterPro" id="IPR018247">
    <property type="entry name" value="EF_Hand_1_Ca_BS"/>
</dbReference>
<dbReference type="CDD" id="cd00051">
    <property type="entry name" value="EFh"/>
    <property type="match status" value="1"/>
</dbReference>
<dbReference type="PANTHER" id="PTHR23064">
    <property type="entry name" value="TROPONIN"/>
    <property type="match status" value="1"/>
</dbReference>
<dbReference type="EMBL" id="JAPFFF010000040">
    <property type="protein sequence ID" value="KAK8841823.1"/>
    <property type="molecule type" value="Genomic_DNA"/>
</dbReference>
<feature type="domain" description="EF-hand" evidence="3">
    <location>
        <begin position="46"/>
        <end position="81"/>
    </location>
</feature>
<accession>A0ABR2H6I5</accession>
<dbReference type="InterPro" id="IPR011992">
    <property type="entry name" value="EF-hand-dom_pair"/>
</dbReference>
<keyword evidence="5" id="KW-1185">Reference proteome</keyword>
<reference evidence="4 5" key="1">
    <citation type="submission" date="2024-04" db="EMBL/GenBank/DDBJ databases">
        <title>Tritrichomonas musculus Genome.</title>
        <authorList>
            <person name="Alves-Ferreira E."/>
            <person name="Grigg M."/>
            <person name="Lorenzi H."/>
            <person name="Galac M."/>
        </authorList>
    </citation>
    <scope>NUCLEOTIDE SEQUENCE [LARGE SCALE GENOMIC DNA]</scope>
    <source>
        <strain evidence="4 5">EAF2021</strain>
    </source>
</reference>
<dbReference type="SMART" id="SM00054">
    <property type="entry name" value="EFh"/>
    <property type="match status" value="6"/>
</dbReference>
<feature type="region of interest" description="Disordered" evidence="2">
    <location>
        <begin position="166"/>
        <end position="189"/>
    </location>
</feature>